<keyword evidence="3" id="KW-1185">Reference proteome</keyword>
<dbReference type="EMBL" id="QPJC01000001">
    <property type="protein sequence ID" value="RCW47165.1"/>
    <property type="molecule type" value="Genomic_DNA"/>
</dbReference>
<dbReference type="GO" id="GO:0008757">
    <property type="term" value="F:S-adenosylmethionine-dependent methyltransferase activity"/>
    <property type="evidence" value="ECO:0007669"/>
    <property type="project" value="InterPro"/>
</dbReference>
<dbReference type="Pfam" id="PF08241">
    <property type="entry name" value="Methyltransf_11"/>
    <property type="match status" value="1"/>
</dbReference>
<dbReference type="InterPro" id="IPR029063">
    <property type="entry name" value="SAM-dependent_MTases_sf"/>
</dbReference>
<dbReference type="Proteomes" id="UP000253495">
    <property type="component" value="Unassembled WGS sequence"/>
</dbReference>
<evidence type="ECO:0000259" key="1">
    <source>
        <dbReference type="Pfam" id="PF08241"/>
    </source>
</evidence>
<name>A0A368VZ36_9ACTN</name>
<dbReference type="OrthoDB" id="9810247at2"/>
<comment type="caution">
    <text evidence="2">The sequence shown here is derived from an EMBL/GenBank/DDBJ whole genome shotgun (WGS) entry which is preliminary data.</text>
</comment>
<dbReference type="Gene3D" id="3.40.50.150">
    <property type="entry name" value="Vaccinia Virus protein VP39"/>
    <property type="match status" value="1"/>
</dbReference>
<keyword evidence="2" id="KW-0489">Methyltransferase</keyword>
<dbReference type="CDD" id="cd02440">
    <property type="entry name" value="AdoMet_MTases"/>
    <property type="match status" value="1"/>
</dbReference>
<evidence type="ECO:0000313" key="3">
    <source>
        <dbReference type="Proteomes" id="UP000253495"/>
    </source>
</evidence>
<evidence type="ECO:0000313" key="2">
    <source>
        <dbReference type="EMBL" id="RCW47165.1"/>
    </source>
</evidence>
<feature type="domain" description="Methyltransferase type 11" evidence="1">
    <location>
        <begin position="63"/>
        <end position="112"/>
    </location>
</feature>
<organism evidence="2 3">
    <name type="scientific">Halopolyspora algeriensis</name>
    <dbReference type="NCBI Taxonomy" id="1500506"/>
    <lineage>
        <taxon>Bacteria</taxon>
        <taxon>Bacillati</taxon>
        <taxon>Actinomycetota</taxon>
        <taxon>Actinomycetes</taxon>
        <taxon>Actinomycetes incertae sedis</taxon>
        <taxon>Halopolyspora</taxon>
    </lineage>
</organism>
<proteinExistence type="predicted"/>
<accession>A0A368VZ36</accession>
<dbReference type="GO" id="GO:0032259">
    <property type="term" value="P:methylation"/>
    <property type="evidence" value="ECO:0007669"/>
    <property type="project" value="UniProtKB-KW"/>
</dbReference>
<gene>
    <name evidence="2" type="ORF">DFQ14_101510</name>
</gene>
<sequence length="229" mass="25204">MSVNPQVRTFARASRRGLARLRRRAQLRDYLASTSTPKLHLGAGHNHLDGWLNTDSDVDSGAVLLDVSRTFPLPSGAFHYVFSEHLIEHLPYATGVAMLRECRRVLAPGGWIRTATPDLSAIVSVLDGAGGQLGERYATWLADSYFPDTPGSPATFAVNQVMRGWGHRFVYDEATLRATLEAVGFTDVRRCSFRDSTDPALAGLEDHGVADGNEEFTRFETMSLEARLP</sequence>
<keyword evidence="2" id="KW-0808">Transferase</keyword>
<reference evidence="2 3" key="1">
    <citation type="submission" date="2018-07" db="EMBL/GenBank/DDBJ databases">
        <title>Genomic Encyclopedia of Type Strains, Phase III (KMG-III): the genomes of soil and plant-associated and newly described type strains.</title>
        <authorList>
            <person name="Whitman W."/>
        </authorList>
    </citation>
    <scope>NUCLEOTIDE SEQUENCE [LARGE SCALE GENOMIC DNA]</scope>
    <source>
        <strain evidence="2 3">CECT 8575</strain>
    </source>
</reference>
<protein>
    <submittedName>
        <fullName evidence="2">Putative SAM-dependent methyltransferase</fullName>
    </submittedName>
</protein>
<dbReference type="SUPFAM" id="SSF53335">
    <property type="entry name" value="S-adenosyl-L-methionine-dependent methyltransferases"/>
    <property type="match status" value="1"/>
</dbReference>
<dbReference type="AlphaFoldDB" id="A0A368VZ36"/>
<dbReference type="InterPro" id="IPR013216">
    <property type="entry name" value="Methyltransf_11"/>
</dbReference>